<comment type="catalytic activity">
    <reaction evidence="6 8">
        <text>a 2'-deoxyadenosine in DNA + S-adenosyl-L-methionine = an N(6)-methyl-2'-deoxyadenosine in DNA + S-adenosyl-L-homocysteine + H(+)</text>
        <dbReference type="Rhea" id="RHEA:15197"/>
        <dbReference type="Rhea" id="RHEA-COMP:12418"/>
        <dbReference type="Rhea" id="RHEA-COMP:12419"/>
        <dbReference type="ChEBI" id="CHEBI:15378"/>
        <dbReference type="ChEBI" id="CHEBI:57856"/>
        <dbReference type="ChEBI" id="CHEBI:59789"/>
        <dbReference type="ChEBI" id="CHEBI:90615"/>
        <dbReference type="ChEBI" id="CHEBI:90616"/>
        <dbReference type="EC" id="2.1.1.72"/>
    </reaction>
</comment>
<dbReference type="Pfam" id="PF02086">
    <property type="entry name" value="MethyltransfD12"/>
    <property type="match status" value="1"/>
</dbReference>
<keyword evidence="4 8" id="KW-0808">Transferase</keyword>
<organism evidence="9 10">
    <name type="scientific">Rapeseed phyllody phytoplasma</name>
    <dbReference type="NCBI Taxonomy" id="2490543"/>
    <lineage>
        <taxon>Bacteria</taxon>
        <taxon>Bacillati</taxon>
        <taxon>Mycoplasmatota</taxon>
        <taxon>Mollicutes</taxon>
        <taxon>Acholeplasmatales</taxon>
        <taxon>Acholeplasmataceae</taxon>
        <taxon>Candidatus Phytoplasma</taxon>
        <taxon>16SrI (Aster yellows group)</taxon>
    </lineage>
</organism>
<feature type="binding site" evidence="7">
    <location>
        <position position="9"/>
    </location>
    <ligand>
        <name>S-adenosyl-L-methionine</name>
        <dbReference type="ChEBI" id="CHEBI:59789"/>
    </ligand>
</feature>
<feature type="binding site" evidence="7">
    <location>
        <position position="191"/>
    </location>
    <ligand>
        <name>S-adenosyl-L-methionine</name>
        <dbReference type="ChEBI" id="CHEBI:59789"/>
    </ligand>
</feature>
<reference evidence="9 10" key="1">
    <citation type="submission" date="2020-06" db="EMBL/GenBank/DDBJ databases">
        <title>Complete genome sequence of Candidatus Phytoplasma asteris RP166.</title>
        <authorList>
            <person name="Cho S.-T."/>
            <person name="Zwolinska A."/>
            <person name="Huang W."/>
            <person name="Wouters R."/>
            <person name="Hogenhout S.A."/>
            <person name="Kuo C.-H."/>
        </authorList>
    </citation>
    <scope>NUCLEOTIDE SEQUENCE [LARGE SCALE GENOMIC DNA]</scope>
    <source>
        <strain evidence="9">RP166</strain>
    </source>
</reference>
<dbReference type="PROSITE" id="PS00092">
    <property type="entry name" value="N6_MTASE"/>
    <property type="match status" value="1"/>
</dbReference>
<dbReference type="GO" id="GO:0009007">
    <property type="term" value="F:site-specific DNA-methyltransferase (adenine-specific) activity"/>
    <property type="evidence" value="ECO:0007669"/>
    <property type="project" value="UniProtKB-UniRule"/>
</dbReference>
<dbReference type="GO" id="GO:0043565">
    <property type="term" value="F:sequence-specific DNA binding"/>
    <property type="evidence" value="ECO:0007669"/>
    <property type="project" value="TreeGrafter"/>
</dbReference>
<dbReference type="AlphaFoldDB" id="A0A859I953"/>
<dbReference type="PIRSF" id="PIRSF000398">
    <property type="entry name" value="M_m6A_EcoRV"/>
    <property type="match status" value="1"/>
</dbReference>
<gene>
    <name evidence="9" type="primary">dam</name>
    <name evidence="9" type="ORF">RP166_0640</name>
</gene>
<dbReference type="PANTHER" id="PTHR30481">
    <property type="entry name" value="DNA ADENINE METHYLASE"/>
    <property type="match status" value="1"/>
</dbReference>
<name>A0A859I953_9MOLU</name>
<dbReference type="KEGG" id="rphy:RP166_0640"/>
<feature type="binding site" evidence="7">
    <location>
        <position position="5"/>
    </location>
    <ligand>
        <name>S-adenosyl-L-methionine</name>
        <dbReference type="ChEBI" id="CHEBI:59789"/>
    </ligand>
</feature>
<dbReference type="PANTHER" id="PTHR30481:SF3">
    <property type="entry name" value="DNA ADENINE METHYLASE"/>
    <property type="match status" value="1"/>
</dbReference>
<dbReference type="InterPro" id="IPR012263">
    <property type="entry name" value="M_m6A_EcoRV"/>
</dbReference>
<feature type="binding site" evidence="7">
    <location>
        <position position="50"/>
    </location>
    <ligand>
        <name>S-adenosyl-L-methionine</name>
        <dbReference type="ChEBI" id="CHEBI:59789"/>
    </ligand>
</feature>
<evidence type="ECO:0000256" key="8">
    <source>
        <dbReference type="RuleBase" id="RU361257"/>
    </source>
</evidence>
<evidence type="ECO:0000256" key="4">
    <source>
        <dbReference type="ARBA" id="ARBA00022679"/>
    </source>
</evidence>
<evidence type="ECO:0000256" key="5">
    <source>
        <dbReference type="ARBA" id="ARBA00022691"/>
    </source>
</evidence>
<dbReference type="PRINTS" id="PR00505">
    <property type="entry name" value="D12N6MTFRASE"/>
</dbReference>
<dbReference type="Gene3D" id="1.10.1020.10">
    <property type="entry name" value="Adenine-specific Methyltransferase, Domain 2"/>
    <property type="match status" value="1"/>
</dbReference>
<evidence type="ECO:0000256" key="7">
    <source>
        <dbReference type="PIRSR" id="PIRSR000398-1"/>
    </source>
</evidence>
<dbReference type="GO" id="GO:1904047">
    <property type="term" value="F:S-adenosyl-L-methionine binding"/>
    <property type="evidence" value="ECO:0007669"/>
    <property type="project" value="TreeGrafter"/>
</dbReference>
<evidence type="ECO:0000256" key="2">
    <source>
        <dbReference type="ARBA" id="ARBA00011900"/>
    </source>
</evidence>
<dbReference type="Proteomes" id="UP000509122">
    <property type="component" value="Chromosome"/>
</dbReference>
<evidence type="ECO:0000256" key="1">
    <source>
        <dbReference type="ARBA" id="ARBA00006594"/>
    </source>
</evidence>
<accession>A0A859I953</accession>
<protein>
    <recommendedName>
        <fullName evidence="2 8">Site-specific DNA-methyltransferase (adenine-specific)</fullName>
        <ecNumber evidence="2 8">2.1.1.72</ecNumber>
    </recommendedName>
</protein>
<evidence type="ECO:0000313" key="10">
    <source>
        <dbReference type="Proteomes" id="UP000509122"/>
    </source>
</evidence>
<comment type="similarity">
    <text evidence="1 8">Belongs to the N(4)/N(6)-methyltransferase family.</text>
</comment>
<dbReference type="InterPro" id="IPR023095">
    <property type="entry name" value="Ade_MeTrfase_dom_2"/>
</dbReference>
<evidence type="ECO:0000313" key="9">
    <source>
        <dbReference type="EMBL" id="QKX95079.1"/>
    </source>
</evidence>
<dbReference type="Gene3D" id="3.40.50.150">
    <property type="entry name" value="Vaccinia Virus protein VP39"/>
    <property type="match status" value="1"/>
</dbReference>
<keyword evidence="5 8" id="KW-0949">S-adenosyl-L-methionine</keyword>
<dbReference type="SUPFAM" id="SSF53335">
    <property type="entry name" value="S-adenosyl-L-methionine-dependent methyltransferases"/>
    <property type="match status" value="1"/>
</dbReference>
<evidence type="ECO:0000256" key="6">
    <source>
        <dbReference type="ARBA" id="ARBA00047942"/>
    </source>
</evidence>
<sequence>MKINWIGCKKKLLPQIIAHLPSKFKTYYEPFLGSGVLYFYLQPSKAILNDNDHQLITMWKQSLQNPHHFVNKVKAIENYIYQYNNQKNQKQAFKHLLNQYNQNVKKRKKLTRSAIFYVLNKYAFRGITRYDKQSNLKTNFGYKPKQTTPIINLNELVTFQRHFQKKKHVLYCMDFRQIIANSQQGDFLFIDPPYYYEGIKDKDFYQKPFSFTDHQQLALELHQATKRGVKWLYTNYETTPILHLFSNCHIIKTKTTTSHYLTNKKIHQEIIIKNYE</sequence>
<evidence type="ECO:0000256" key="3">
    <source>
        <dbReference type="ARBA" id="ARBA00022603"/>
    </source>
</evidence>
<dbReference type="EMBL" id="CP055264">
    <property type="protein sequence ID" value="QKX95079.1"/>
    <property type="molecule type" value="Genomic_DNA"/>
</dbReference>
<dbReference type="GO" id="GO:0006298">
    <property type="term" value="P:mismatch repair"/>
    <property type="evidence" value="ECO:0007669"/>
    <property type="project" value="TreeGrafter"/>
</dbReference>
<proteinExistence type="inferred from homology"/>
<dbReference type="EC" id="2.1.1.72" evidence="2 8"/>
<dbReference type="GO" id="GO:0009307">
    <property type="term" value="P:DNA restriction-modification system"/>
    <property type="evidence" value="ECO:0007669"/>
    <property type="project" value="InterPro"/>
</dbReference>
<dbReference type="GO" id="GO:0032259">
    <property type="term" value="P:methylation"/>
    <property type="evidence" value="ECO:0007669"/>
    <property type="project" value="UniProtKB-KW"/>
</dbReference>
<keyword evidence="3 8" id="KW-0489">Methyltransferase</keyword>
<dbReference type="InterPro" id="IPR002052">
    <property type="entry name" value="DNA_methylase_N6_adenine_CS"/>
</dbReference>
<dbReference type="InterPro" id="IPR029063">
    <property type="entry name" value="SAM-dependent_MTases_sf"/>
</dbReference>
<dbReference type="InterPro" id="IPR012327">
    <property type="entry name" value="MeTrfase_D12"/>
</dbReference>
<dbReference type="NCBIfam" id="TIGR00571">
    <property type="entry name" value="dam"/>
    <property type="match status" value="1"/>
</dbReference>